<dbReference type="InterPro" id="IPR005863">
    <property type="entry name" value="UDP-N-AcMur_synth"/>
</dbReference>
<keyword evidence="2 10" id="KW-0436">Ligase</keyword>
<dbReference type="NCBIfam" id="TIGR01143">
    <property type="entry name" value="murF"/>
    <property type="match status" value="1"/>
</dbReference>
<dbReference type="SUPFAM" id="SSF53244">
    <property type="entry name" value="MurD-like peptide ligases, peptide-binding domain"/>
    <property type="match status" value="1"/>
</dbReference>
<dbReference type="Pfam" id="PF08245">
    <property type="entry name" value="Mur_ligase_M"/>
    <property type="match status" value="1"/>
</dbReference>
<feature type="domain" description="Mur ligase central" evidence="14">
    <location>
        <begin position="110"/>
        <end position="301"/>
    </location>
</feature>
<evidence type="ECO:0000256" key="5">
    <source>
        <dbReference type="ARBA" id="ARBA00022840"/>
    </source>
</evidence>
<dbReference type="InterPro" id="IPR036615">
    <property type="entry name" value="Mur_ligase_C_dom_sf"/>
</dbReference>
<proteinExistence type="inferred from homology"/>
<evidence type="ECO:0000256" key="8">
    <source>
        <dbReference type="ARBA" id="ARBA00023306"/>
    </source>
</evidence>
<dbReference type="Gene3D" id="3.90.190.20">
    <property type="entry name" value="Mur ligase, C-terminal domain"/>
    <property type="match status" value="1"/>
</dbReference>
<dbReference type="EC" id="6.3.2.10" evidence="10 11"/>
<feature type="domain" description="Mur ligase C-terminal" evidence="13">
    <location>
        <begin position="326"/>
        <end position="450"/>
    </location>
</feature>
<dbReference type="RefSeq" id="WP_131172259.1">
    <property type="nucleotide sequence ID" value="NZ_FXTL01000010.1"/>
</dbReference>
<evidence type="ECO:0000256" key="4">
    <source>
        <dbReference type="ARBA" id="ARBA00022741"/>
    </source>
</evidence>
<keyword evidence="8 10" id="KW-0131">Cell cycle</keyword>
<protein>
    <recommendedName>
        <fullName evidence="10 11">UDP-N-acetylmuramoyl-tripeptide--D-alanyl-D-alanine ligase</fullName>
        <ecNumber evidence="10 11">6.3.2.10</ecNumber>
    </recommendedName>
    <alternativeName>
        <fullName evidence="10">D-alanyl-D-alanine-adding enzyme</fullName>
    </alternativeName>
</protein>
<evidence type="ECO:0000313" key="15">
    <source>
        <dbReference type="EMBL" id="TBT94754.1"/>
    </source>
</evidence>
<dbReference type="Gene3D" id="3.40.1190.10">
    <property type="entry name" value="Mur-like, catalytic domain"/>
    <property type="match status" value="1"/>
</dbReference>
<dbReference type="UniPathway" id="UPA00219"/>
<keyword evidence="16" id="KW-1185">Reference proteome</keyword>
<dbReference type="Gene3D" id="3.40.1390.10">
    <property type="entry name" value="MurE/MurF, N-terminal domain"/>
    <property type="match status" value="1"/>
</dbReference>
<evidence type="ECO:0000256" key="3">
    <source>
        <dbReference type="ARBA" id="ARBA00022618"/>
    </source>
</evidence>
<dbReference type="GO" id="GO:0005737">
    <property type="term" value="C:cytoplasm"/>
    <property type="evidence" value="ECO:0007669"/>
    <property type="project" value="UniProtKB-SubCell"/>
</dbReference>
<dbReference type="GO" id="GO:0047480">
    <property type="term" value="F:UDP-N-acetylmuramoyl-tripeptide-D-alanyl-D-alanine ligase activity"/>
    <property type="evidence" value="ECO:0007669"/>
    <property type="project" value="UniProtKB-UniRule"/>
</dbReference>
<dbReference type="GO" id="GO:0008766">
    <property type="term" value="F:UDP-N-acetylmuramoylalanyl-D-glutamyl-2,6-diaminopimelate-D-alanyl-D-alanine ligase activity"/>
    <property type="evidence" value="ECO:0007669"/>
    <property type="project" value="RHEA"/>
</dbReference>
<dbReference type="GO" id="GO:0009252">
    <property type="term" value="P:peptidoglycan biosynthetic process"/>
    <property type="evidence" value="ECO:0007669"/>
    <property type="project" value="UniProtKB-UniRule"/>
</dbReference>
<dbReference type="HAMAP" id="MF_02019">
    <property type="entry name" value="MurF"/>
    <property type="match status" value="1"/>
</dbReference>
<keyword evidence="5 10" id="KW-0067">ATP-binding</keyword>
<dbReference type="SUPFAM" id="SSF53623">
    <property type="entry name" value="MurD-like peptide ligases, catalytic domain"/>
    <property type="match status" value="1"/>
</dbReference>
<evidence type="ECO:0000256" key="11">
    <source>
        <dbReference type="RuleBase" id="RU004136"/>
    </source>
</evidence>
<keyword evidence="7 10" id="KW-0573">Peptidoglycan synthesis</keyword>
<dbReference type="InterPro" id="IPR035911">
    <property type="entry name" value="MurE/MurF_N"/>
</dbReference>
<comment type="subcellular location">
    <subcellularLocation>
        <location evidence="10 11">Cytoplasm</location>
    </subcellularLocation>
</comment>
<accession>A0A4Q9KK93</accession>
<feature type="binding site" evidence="10">
    <location>
        <begin position="112"/>
        <end position="118"/>
    </location>
    <ligand>
        <name>ATP</name>
        <dbReference type="ChEBI" id="CHEBI:30616"/>
    </ligand>
</feature>
<evidence type="ECO:0000259" key="12">
    <source>
        <dbReference type="Pfam" id="PF01225"/>
    </source>
</evidence>
<evidence type="ECO:0000256" key="9">
    <source>
        <dbReference type="ARBA" id="ARBA00023316"/>
    </source>
</evidence>
<keyword evidence="9 10" id="KW-0961">Cell wall biogenesis/degradation</keyword>
<dbReference type="InterPro" id="IPR051046">
    <property type="entry name" value="MurCDEF_CellWall_CoF430Synth"/>
</dbReference>
<keyword evidence="3 10" id="KW-0132">Cell division</keyword>
<dbReference type="EMBL" id="SDMR01000010">
    <property type="protein sequence ID" value="TBT94754.1"/>
    <property type="molecule type" value="Genomic_DNA"/>
</dbReference>
<comment type="catalytic activity">
    <reaction evidence="10 11">
        <text>D-alanyl-D-alanine + UDP-N-acetyl-alpha-D-muramoyl-L-alanyl-gamma-D-glutamyl-meso-2,6-diaminopimelate + ATP = UDP-N-acetyl-alpha-D-muramoyl-L-alanyl-gamma-D-glutamyl-meso-2,6-diaminopimeloyl-D-alanyl-D-alanine + ADP + phosphate + H(+)</text>
        <dbReference type="Rhea" id="RHEA:28374"/>
        <dbReference type="ChEBI" id="CHEBI:15378"/>
        <dbReference type="ChEBI" id="CHEBI:30616"/>
        <dbReference type="ChEBI" id="CHEBI:43474"/>
        <dbReference type="ChEBI" id="CHEBI:57822"/>
        <dbReference type="ChEBI" id="CHEBI:61386"/>
        <dbReference type="ChEBI" id="CHEBI:83905"/>
        <dbReference type="ChEBI" id="CHEBI:456216"/>
        <dbReference type="EC" id="6.3.2.10"/>
    </reaction>
</comment>
<evidence type="ECO:0000259" key="14">
    <source>
        <dbReference type="Pfam" id="PF08245"/>
    </source>
</evidence>
<evidence type="ECO:0000313" key="16">
    <source>
        <dbReference type="Proteomes" id="UP000291933"/>
    </source>
</evidence>
<evidence type="ECO:0000256" key="1">
    <source>
        <dbReference type="ARBA" id="ARBA00022490"/>
    </source>
</evidence>
<comment type="function">
    <text evidence="10 11">Involved in cell wall formation. Catalyzes the final step in the synthesis of UDP-N-acetylmuramoyl-pentapeptide, the precursor of murein.</text>
</comment>
<evidence type="ECO:0000259" key="13">
    <source>
        <dbReference type="Pfam" id="PF02875"/>
    </source>
</evidence>
<comment type="caution">
    <text evidence="15">The sequence shown here is derived from an EMBL/GenBank/DDBJ whole genome shotgun (WGS) entry which is preliminary data.</text>
</comment>
<evidence type="ECO:0000256" key="7">
    <source>
        <dbReference type="ARBA" id="ARBA00022984"/>
    </source>
</evidence>
<evidence type="ECO:0000256" key="2">
    <source>
        <dbReference type="ARBA" id="ARBA00022598"/>
    </source>
</evidence>
<dbReference type="InterPro" id="IPR036565">
    <property type="entry name" value="Mur-like_cat_sf"/>
</dbReference>
<dbReference type="GO" id="GO:0008360">
    <property type="term" value="P:regulation of cell shape"/>
    <property type="evidence" value="ECO:0007669"/>
    <property type="project" value="UniProtKB-KW"/>
</dbReference>
<dbReference type="OrthoDB" id="9800958at2"/>
<dbReference type="InterPro" id="IPR004101">
    <property type="entry name" value="Mur_ligase_C"/>
</dbReference>
<comment type="similarity">
    <text evidence="10">Belongs to the MurCDEF family. MurF subfamily.</text>
</comment>
<gene>
    <name evidence="10" type="primary">murF</name>
    <name evidence="15" type="ORF">ET996_09160</name>
</gene>
<keyword evidence="4 10" id="KW-0547">Nucleotide-binding</keyword>
<dbReference type="GO" id="GO:0071555">
    <property type="term" value="P:cell wall organization"/>
    <property type="evidence" value="ECO:0007669"/>
    <property type="project" value="UniProtKB-KW"/>
</dbReference>
<dbReference type="InterPro" id="IPR000713">
    <property type="entry name" value="Mur_ligase_N"/>
</dbReference>
<comment type="pathway">
    <text evidence="10 11">Cell wall biogenesis; peptidoglycan biosynthesis.</text>
</comment>
<feature type="domain" description="Mur ligase N-terminal catalytic" evidence="12">
    <location>
        <begin position="30"/>
        <end position="76"/>
    </location>
</feature>
<dbReference type="GO" id="GO:0051301">
    <property type="term" value="P:cell division"/>
    <property type="evidence" value="ECO:0007669"/>
    <property type="project" value="UniProtKB-KW"/>
</dbReference>
<evidence type="ECO:0000256" key="6">
    <source>
        <dbReference type="ARBA" id="ARBA00022960"/>
    </source>
</evidence>
<dbReference type="Pfam" id="PF02875">
    <property type="entry name" value="Mur_ligase_C"/>
    <property type="match status" value="1"/>
</dbReference>
<keyword evidence="1 10" id="KW-0963">Cytoplasm</keyword>
<organism evidence="15 16">
    <name type="scientific">Propioniciclava tarda</name>
    <dbReference type="NCBI Taxonomy" id="433330"/>
    <lineage>
        <taxon>Bacteria</taxon>
        <taxon>Bacillati</taxon>
        <taxon>Actinomycetota</taxon>
        <taxon>Actinomycetes</taxon>
        <taxon>Propionibacteriales</taxon>
        <taxon>Propionibacteriaceae</taxon>
        <taxon>Propioniciclava</taxon>
    </lineage>
</organism>
<dbReference type="GO" id="GO:0005524">
    <property type="term" value="F:ATP binding"/>
    <property type="evidence" value="ECO:0007669"/>
    <property type="project" value="UniProtKB-UniRule"/>
</dbReference>
<dbReference type="Proteomes" id="UP000291933">
    <property type="component" value="Unassembled WGS sequence"/>
</dbReference>
<dbReference type="PANTHER" id="PTHR43024:SF1">
    <property type="entry name" value="UDP-N-ACETYLMURAMOYL-TRIPEPTIDE--D-ALANYL-D-ALANINE LIGASE"/>
    <property type="match status" value="1"/>
</dbReference>
<evidence type="ECO:0000256" key="10">
    <source>
        <dbReference type="HAMAP-Rule" id="MF_02019"/>
    </source>
</evidence>
<dbReference type="SUPFAM" id="SSF63418">
    <property type="entry name" value="MurE/MurF N-terminal domain"/>
    <property type="match status" value="1"/>
</dbReference>
<dbReference type="InterPro" id="IPR013221">
    <property type="entry name" value="Mur_ligase_cen"/>
</dbReference>
<sequence>MDLSTAHQVADWAGGELIGSASVVAGPDVVTDSRQVTPGAVFVAIAGERVDGHDFVAGVASQGATVAIVERHVDAPIAQVVVADTIVGLTGVARGVVSAARTRGLTVIGVTGSSGKTSTKDLIAQVLAPAGPTIAPVGSFNNEIGLPLTACRVAADTQFLVSEMGARGLGHVAFLCTITPPSIGAVLNVGHAHLGEFGSQQVIAQAKGELVEALDAEGWAVLNADDPLVAAMASRTPARVAYYSALGEPAAGDRRVWASDVAADDLQRFSFTLHDGDASAPVRLQVLGRHNVSNALAAAAVGLCAGLTLDAVTAALSAATTRSKWRMQLDQRADGLAVLNDAYNANPDSMAAALAAVAQLRRPGGRVVAVLGDMLELGADADDAHIQIGRLAASLGVDELVAIGQHAEALVRGYGGCGRPGRYWSDKELATADLIGRVTGDDVVLVKASRGIALETVASALLREGTR</sequence>
<name>A0A4Q9KK93_PROTD</name>
<dbReference type="PANTHER" id="PTHR43024">
    <property type="entry name" value="UDP-N-ACETYLMURAMOYL-TRIPEPTIDE--D-ALANYL-D-ALANINE LIGASE"/>
    <property type="match status" value="1"/>
</dbReference>
<dbReference type="AlphaFoldDB" id="A0A4Q9KK93"/>
<keyword evidence="6 10" id="KW-0133">Cell shape</keyword>
<dbReference type="Pfam" id="PF01225">
    <property type="entry name" value="Mur_ligase"/>
    <property type="match status" value="1"/>
</dbReference>
<reference evidence="15 16" key="1">
    <citation type="submission" date="2019-01" db="EMBL/GenBank/DDBJ databases">
        <title>Lactibacter flavus gen. nov., sp. nov., a novel bacterium of the family Propionibacteriaceae isolated from raw milk and dairy products.</title>
        <authorList>
            <person name="Huptas C."/>
            <person name="Wenning M."/>
            <person name="Breitenwieser F."/>
            <person name="Doll E."/>
            <person name="Von Neubeck M."/>
            <person name="Busse H.-J."/>
            <person name="Scherer S."/>
        </authorList>
    </citation>
    <scope>NUCLEOTIDE SEQUENCE [LARGE SCALE GENOMIC DNA]</scope>
    <source>
        <strain evidence="15 16">DSM 22130</strain>
    </source>
</reference>